<evidence type="ECO:0000256" key="1">
    <source>
        <dbReference type="SAM" id="MobiDB-lite"/>
    </source>
</evidence>
<protein>
    <submittedName>
        <fullName evidence="2">Uncharacterized protein</fullName>
    </submittedName>
</protein>
<evidence type="ECO:0000313" key="3">
    <source>
        <dbReference type="Proteomes" id="UP000499080"/>
    </source>
</evidence>
<keyword evidence="3" id="KW-1185">Reference proteome</keyword>
<organism evidence="2 3">
    <name type="scientific">Araneus ventricosus</name>
    <name type="common">Orbweaver spider</name>
    <name type="synonym">Epeira ventricosa</name>
    <dbReference type="NCBI Taxonomy" id="182803"/>
    <lineage>
        <taxon>Eukaryota</taxon>
        <taxon>Metazoa</taxon>
        <taxon>Ecdysozoa</taxon>
        <taxon>Arthropoda</taxon>
        <taxon>Chelicerata</taxon>
        <taxon>Arachnida</taxon>
        <taxon>Araneae</taxon>
        <taxon>Araneomorphae</taxon>
        <taxon>Entelegynae</taxon>
        <taxon>Araneoidea</taxon>
        <taxon>Araneidae</taxon>
        <taxon>Araneus</taxon>
    </lineage>
</organism>
<dbReference type="AlphaFoldDB" id="A0A4Y2FKB9"/>
<proteinExistence type="predicted"/>
<feature type="non-terminal residue" evidence="2">
    <location>
        <position position="1"/>
    </location>
</feature>
<dbReference type="Proteomes" id="UP000499080">
    <property type="component" value="Unassembled WGS sequence"/>
</dbReference>
<sequence>ITASSGRFKRDEYDGGYSEAPSVWSINDTGASARRTFEECSYLLKPLADVQT</sequence>
<reference evidence="2 3" key="1">
    <citation type="journal article" date="2019" name="Sci. Rep.">
        <title>Orb-weaving spider Araneus ventricosus genome elucidates the spidroin gene catalogue.</title>
        <authorList>
            <person name="Kono N."/>
            <person name="Nakamura H."/>
            <person name="Ohtoshi R."/>
            <person name="Moran D.A.P."/>
            <person name="Shinohara A."/>
            <person name="Yoshida Y."/>
            <person name="Fujiwara M."/>
            <person name="Mori M."/>
            <person name="Tomita M."/>
            <person name="Arakawa K."/>
        </authorList>
    </citation>
    <scope>NUCLEOTIDE SEQUENCE [LARGE SCALE GENOMIC DNA]</scope>
</reference>
<gene>
    <name evidence="2" type="ORF">AVEN_142598_1</name>
</gene>
<comment type="caution">
    <text evidence="2">The sequence shown here is derived from an EMBL/GenBank/DDBJ whole genome shotgun (WGS) entry which is preliminary data.</text>
</comment>
<name>A0A4Y2FKB9_ARAVE</name>
<dbReference type="EMBL" id="BGPR01250587">
    <property type="protein sequence ID" value="GBM40799.1"/>
    <property type="molecule type" value="Genomic_DNA"/>
</dbReference>
<accession>A0A4Y2FKB9</accession>
<feature type="region of interest" description="Disordered" evidence="1">
    <location>
        <begin position="1"/>
        <end position="22"/>
    </location>
</feature>
<evidence type="ECO:0000313" key="2">
    <source>
        <dbReference type="EMBL" id="GBM40799.1"/>
    </source>
</evidence>